<evidence type="ECO:0000313" key="6">
    <source>
        <dbReference type="EMBL" id="MEJ8850352.1"/>
    </source>
</evidence>
<dbReference type="RefSeq" id="WP_340345659.1">
    <property type="nucleotide sequence ID" value="NZ_JBBKZT010000014.1"/>
</dbReference>
<comment type="caution">
    <text evidence="6">The sequence shown here is derived from an EMBL/GenBank/DDBJ whole genome shotgun (WGS) entry which is preliminary data.</text>
</comment>
<dbReference type="Pfam" id="PF00126">
    <property type="entry name" value="HTH_1"/>
    <property type="match status" value="1"/>
</dbReference>
<keyword evidence="3" id="KW-0238">DNA-binding</keyword>
<gene>
    <name evidence="6" type="ORF">WKW82_27195</name>
</gene>
<dbReference type="InterPro" id="IPR050389">
    <property type="entry name" value="LysR-type_TF"/>
</dbReference>
<dbReference type="Pfam" id="PF03466">
    <property type="entry name" value="LysR_substrate"/>
    <property type="match status" value="1"/>
</dbReference>
<reference evidence="6 7" key="1">
    <citation type="submission" date="2024-03" db="EMBL/GenBank/DDBJ databases">
        <title>Novel species of the genus Variovorax.</title>
        <authorList>
            <person name="Liu Q."/>
            <person name="Xin Y.-H."/>
        </authorList>
    </citation>
    <scope>NUCLEOTIDE SEQUENCE [LARGE SCALE GENOMIC DNA]</scope>
    <source>
        <strain evidence="6 7">KACC 18900</strain>
    </source>
</reference>
<sequence length="326" mass="36045">MHIDALDLNLLRLFDAVYRARSVSRAADALGLTQPAASHGLGRLRTLLQDALFTRAPGGVAPTPRAERLAVAVRAALQTLQQALDEPERFDPAASTKRFRIHMSDIGEGRFLPPLMTRLGELAPAVGIETLPLPQADIGAALDSGRLDFAFGFLPQVKDTQRTLLLKDRYIVLLREGHPFLQRKRSGTALLDALHKLEYVAVRTHADTLRILHLLKLDARVRLTTEHFMVLPSIVRATDLVVIMPRNIARGFVQEQGGYTIVEPAFPLRDFSVSLHWSKRFEMDPANRWLRGVLAELFADGAAQAPARSSIASRASISPNNALLLR</sequence>
<dbReference type="CDD" id="cd08459">
    <property type="entry name" value="PBP2_DntR_NahR_LinR_like"/>
    <property type="match status" value="1"/>
</dbReference>
<dbReference type="InterPro" id="IPR036390">
    <property type="entry name" value="WH_DNA-bd_sf"/>
</dbReference>
<dbReference type="Gene3D" id="1.10.10.10">
    <property type="entry name" value="Winged helix-like DNA-binding domain superfamily/Winged helix DNA-binding domain"/>
    <property type="match status" value="1"/>
</dbReference>
<dbReference type="EMBL" id="JBBKZT010000014">
    <property type="protein sequence ID" value="MEJ8850352.1"/>
    <property type="molecule type" value="Genomic_DNA"/>
</dbReference>
<keyword evidence="2" id="KW-0805">Transcription regulation</keyword>
<evidence type="ECO:0000256" key="4">
    <source>
        <dbReference type="ARBA" id="ARBA00023163"/>
    </source>
</evidence>
<name>A0ABU8WS34_9BURK</name>
<feature type="domain" description="HTH lysR-type" evidence="5">
    <location>
        <begin position="6"/>
        <end position="63"/>
    </location>
</feature>
<dbReference type="PANTHER" id="PTHR30118">
    <property type="entry name" value="HTH-TYPE TRANSCRIPTIONAL REGULATOR LEUO-RELATED"/>
    <property type="match status" value="1"/>
</dbReference>
<dbReference type="SUPFAM" id="SSF53850">
    <property type="entry name" value="Periplasmic binding protein-like II"/>
    <property type="match status" value="1"/>
</dbReference>
<keyword evidence="4" id="KW-0804">Transcription</keyword>
<evidence type="ECO:0000259" key="5">
    <source>
        <dbReference type="PROSITE" id="PS50931"/>
    </source>
</evidence>
<dbReference type="SUPFAM" id="SSF46785">
    <property type="entry name" value="Winged helix' DNA-binding domain"/>
    <property type="match status" value="1"/>
</dbReference>
<evidence type="ECO:0000256" key="2">
    <source>
        <dbReference type="ARBA" id="ARBA00023015"/>
    </source>
</evidence>
<dbReference type="InterPro" id="IPR005119">
    <property type="entry name" value="LysR_subst-bd"/>
</dbReference>
<proteinExistence type="inferred from homology"/>
<dbReference type="PROSITE" id="PS50931">
    <property type="entry name" value="HTH_LYSR"/>
    <property type="match status" value="1"/>
</dbReference>
<dbReference type="Proteomes" id="UP001385892">
    <property type="component" value="Unassembled WGS sequence"/>
</dbReference>
<evidence type="ECO:0000256" key="1">
    <source>
        <dbReference type="ARBA" id="ARBA00009437"/>
    </source>
</evidence>
<protein>
    <submittedName>
        <fullName evidence="6">LysR family transcriptional regulator</fullName>
    </submittedName>
</protein>
<comment type="similarity">
    <text evidence="1">Belongs to the LysR transcriptional regulatory family.</text>
</comment>
<dbReference type="PRINTS" id="PR00039">
    <property type="entry name" value="HTHLYSR"/>
</dbReference>
<dbReference type="InterPro" id="IPR036388">
    <property type="entry name" value="WH-like_DNA-bd_sf"/>
</dbReference>
<evidence type="ECO:0000256" key="3">
    <source>
        <dbReference type="ARBA" id="ARBA00023125"/>
    </source>
</evidence>
<accession>A0ABU8WS34</accession>
<dbReference type="InterPro" id="IPR000847">
    <property type="entry name" value="LysR_HTH_N"/>
</dbReference>
<dbReference type="PANTHER" id="PTHR30118:SF15">
    <property type="entry name" value="TRANSCRIPTIONAL REGULATORY PROTEIN"/>
    <property type="match status" value="1"/>
</dbReference>
<organism evidence="6 7">
    <name type="scientific">Variovorax rhizosphaerae</name>
    <dbReference type="NCBI Taxonomy" id="1836200"/>
    <lineage>
        <taxon>Bacteria</taxon>
        <taxon>Pseudomonadati</taxon>
        <taxon>Pseudomonadota</taxon>
        <taxon>Betaproteobacteria</taxon>
        <taxon>Burkholderiales</taxon>
        <taxon>Comamonadaceae</taxon>
        <taxon>Variovorax</taxon>
    </lineage>
</organism>
<dbReference type="Gene3D" id="3.40.190.10">
    <property type="entry name" value="Periplasmic binding protein-like II"/>
    <property type="match status" value="2"/>
</dbReference>
<keyword evidence="7" id="KW-1185">Reference proteome</keyword>
<evidence type="ECO:0000313" key="7">
    <source>
        <dbReference type="Proteomes" id="UP001385892"/>
    </source>
</evidence>